<dbReference type="InterPro" id="IPR000943">
    <property type="entry name" value="RNA_pol_sigma70"/>
</dbReference>
<dbReference type="InterPro" id="IPR036388">
    <property type="entry name" value="WH-like_DNA-bd_sf"/>
</dbReference>
<accession>A0A0G2SWV0</accession>
<dbReference type="AlphaFoldDB" id="A0A0G2SWV0"/>
<evidence type="ECO:0000256" key="4">
    <source>
        <dbReference type="ARBA" id="ARBA00023125"/>
    </source>
</evidence>
<dbReference type="PROSITE" id="PS00715">
    <property type="entry name" value="SIGMA70_1"/>
    <property type="match status" value="1"/>
</dbReference>
<dbReference type="NCBIfam" id="TIGR02937">
    <property type="entry name" value="sigma70-ECF"/>
    <property type="match status" value="1"/>
</dbReference>
<name>A0A0G2SWV0_9ROSI</name>
<feature type="domain" description="RNA polymerase sigma-70" evidence="6">
    <location>
        <begin position="202"/>
        <end position="215"/>
    </location>
</feature>
<dbReference type="CDD" id="cd06171">
    <property type="entry name" value="Sigma70_r4"/>
    <property type="match status" value="1"/>
</dbReference>
<sequence length="412" mass="46352">MAIPTVCSSSPNCSPTIPLPSLKTLHHQSLPSPTSKFGLSNDALTIAAPAETVALANAALEAAIDAAMESEEVGYELKRHGLDSRRKRRRKRRRGLDLDTVEQEVPLIMASSGHLTRKQEAHFCMCLKEGARLEAQRRRMAAALQHEPSLEQLATAMGIKRKSILNILRNSRESQKRLIHAYQGLIFSIASGYQDKGLSLQDLVQEGNIGLLRGAERFDPNRGCKLSTYAYWWIRQAITRAIANTRPIRLPGKVRNLLAKIIEANETLSRRLLRAPSHDEIAQFLDVPVCTVKFVWAKTRPPSSLDYVIVTERGHVKLQDIIADPNEVTPEQIVRKQHVREELERLLDTLSKRESHILRLRYGLDGLAPKSCDEIGCILNLSRERIRQISIEALTKLQHSSLVDNLKMLYIV</sequence>
<keyword evidence="4" id="KW-0238">DNA-binding</keyword>
<dbReference type="Pfam" id="PF04542">
    <property type="entry name" value="Sigma70_r2"/>
    <property type="match status" value="1"/>
</dbReference>
<dbReference type="Pfam" id="PF04545">
    <property type="entry name" value="Sigma70_r4"/>
    <property type="match status" value="1"/>
</dbReference>
<keyword evidence="2" id="KW-0805">Transcription regulation</keyword>
<dbReference type="SUPFAM" id="SSF88946">
    <property type="entry name" value="Sigma2 domain of RNA polymerase sigma factors"/>
    <property type="match status" value="1"/>
</dbReference>
<dbReference type="PANTHER" id="PTHR30603">
    <property type="entry name" value="RNA POLYMERASE SIGMA FACTOR RPO"/>
    <property type="match status" value="1"/>
</dbReference>
<evidence type="ECO:0000256" key="2">
    <source>
        <dbReference type="ARBA" id="ARBA00023015"/>
    </source>
</evidence>
<dbReference type="PRINTS" id="PR00046">
    <property type="entry name" value="SIGMA70FCT"/>
</dbReference>
<proteinExistence type="evidence at transcript level"/>
<keyword evidence="5" id="KW-0804">Transcription</keyword>
<dbReference type="Gene3D" id="1.10.10.10">
    <property type="entry name" value="Winged helix-like DNA-binding domain superfamily/Winged helix DNA-binding domain"/>
    <property type="match status" value="2"/>
</dbReference>
<dbReference type="InterPro" id="IPR007624">
    <property type="entry name" value="RNA_pol_sigma70_r3"/>
</dbReference>
<dbReference type="GO" id="GO:0006352">
    <property type="term" value="P:DNA-templated transcription initiation"/>
    <property type="evidence" value="ECO:0007669"/>
    <property type="project" value="InterPro"/>
</dbReference>
<dbReference type="PANTHER" id="PTHR30603:SF47">
    <property type="entry name" value="RNA POLYMERASE SIGMA FACTOR SIGD, CHLOROPLASTIC"/>
    <property type="match status" value="1"/>
</dbReference>
<keyword evidence="3" id="KW-0731">Sigma factor</keyword>
<dbReference type="Pfam" id="PF04539">
    <property type="entry name" value="Sigma70_r3"/>
    <property type="match status" value="1"/>
</dbReference>
<dbReference type="GO" id="GO:0003677">
    <property type="term" value="F:DNA binding"/>
    <property type="evidence" value="ECO:0007669"/>
    <property type="project" value="UniProtKB-KW"/>
</dbReference>
<evidence type="ECO:0000313" key="7">
    <source>
        <dbReference type="EMBL" id="AKC88704.1"/>
    </source>
</evidence>
<dbReference type="InterPro" id="IPR050239">
    <property type="entry name" value="Sigma-70_RNA_pol_init_factors"/>
</dbReference>
<dbReference type="InterPro" id="IPR013325">
    <property type="entry name" value="RNA_pol_sigma_r2"/>
</dbReference>
<dbReference type="GO" id="GO:0016987">
    <property type="term" value="F:sigma factor activity"/>
    <property type="evidence" value="ECO:0007669"/>
    <property type="project" value="UniProtKB-KW"/>
</dbReference>
<dbReference type="InterPro" id="IPR007630">
    <property type="entry name" value="RNA_pol_sigma70_r4"/>
</dbReference>
<organism evidence="7">
    <name type="scientific">Erodium foetidum</name>
    <dbReference type="NCBI Taxonomy" id="337372"/>
    <lineage>
        <taxon>Eukaryota</taxon>
        <taxon>Viridiplantae</taxon>
        <taxon>Streptophyta</taxon>
        <taxon>Embryophyta</taxon>
        <taxon>Tracheophyta</taxon>
        <taxon>Spermatophyta</taxon>
        <taxon>Magnoliopsida</taxon>
        <taxon>eudicotyledons</taxon>
        <taxon>Gunneridae</taxon>
        <taxon>Pentapetalae</taxon>
        <taxon>rosids</taxon>
        <taxon>malvids</taxon>
        <taxon>Geraniales</taxon>
        <taxon>Geraniaceae</taxon>
        <taxon>Erodium</taxon>
    </lineage>
</organism>
<dbReference type="GO" id="GO:0071482">
    <property type="term" value="P:cellular response to light stimulus"/>
    <property type="evidence" value="ECO:0007669"/>
    <property type="project" value="UniProtKB-ARBA"/>
</dbReference>
<evidence type="ECO:0000256" key="5">
    <source>
        <dbReference type="ARBA" id="ARBA00023163"/>
    </source>
</evidence>
<comment type="similarity">
    <text evidence="1">Belongs to the sigma-70 factor family.</text>
</comment>
<dbReference type="Gene3D" id="1.10.601.10">
    <property type="entry name" value="RNA Polymerase Primary Sigma Factor"/>
    <property type="match status" value="1"/>
</dbReference>
<gene>
    <name evidence="7" type="primary">sig4</name>
</gene>
<protein>
    <submittedName>
        <fullName evidence="7">Sigma factor</fullName>
    </submittedName>
</protein>
<reference evidence="7" key="1">
    <citation type="journal article" date="2015" name="Plant Cell">
        <title>Coordinated rates of evolution between interacting plastid and nuclear genes in Geraniaceae.</title>
        <authorList>
            <person name="Zhang J."/>
            <person name="Ruhlman T.A."/>
            <person name="Sabir J."/>
            <person name="Blazier J.C."/>
            <person name="Jansen R.K."/>
        </authorList>
    </citation>
    <scope>NUCLEOTIDE SEQUENCE</scope>
</reference>
<dbReference type="SUPFAM" id="SSF88659">
    <property type="entry name" value="Sigma3 and sigma4 domains of RNA polymerase sigma factors"/>
    <property type="match status" value="2"/>
</dbReference>
<evidence type="ECO:0000256" key="3">
    <source>
        <dbReference type="ARBA" id="ARBA00023082"/>
    </source>
</evidence>
<dbReference type="InterPro" id="IPR014284">
    <property type="entry name" value="RNA_pol_sigma-70_dom"/>
</dbReference>
<evidence type="ECO:0000259" key="6">
    <source>
        <dbReference type="PROSITE" id="PS00715"/>
    </source>
</evidence>
<dbReference type="InterPro" id="IPR007627">
    <property type="entry name" value="RNA_pol_sigma70_r2"/>
</dbReference>
<dbReference type="EMBL" id="KJ916935">
    <property type="protein sequence ID" value="AKC88704.1"/>
    <property type="molecule type" value="mRNA"/>
</dbReference>
<evidence type="ECO:0000256" key="1">
    <source>
        <dbReference type="ARBA" id="ARBA00007788"/>
    </source>
</evidence>
<dbReference type="InterPro" id="IPR013324">
    <property type="entry name" value="RNA_pol_sigma_r3/r4-like"/>
</dbReference>